<dbReference type="AlphaFoldDB" id="A0A645GEZ4"/>
<organism evidence="1">
    <name type="scientific">bioreactor metagenome</name>
    <dbReference type="NCBI Taxonomy" id="1076179"/>
    <lineage>
        <taxon>unclassified sequences</taxon>
        <taxon>metagenomes</taxon>
        <taxon>ecological metagenomes</taxon>
    </lineage>
</organism>
<name>A0A645GEZ4_9ZZZZ</name>
<accession>A0A645GEZ4</accession>
<gene>
    <name evidence="1" type="ORF">SDC9_171991</name>
</gene>
<dbReference type="EMBL" id="VSSQ01073492">
    <property type="protein sequence ID" value="MPN24592.1"/>
    <property type="molecule type" value="Genomic_DNA"/>
</dbReference>
<protein>
    <submittedName>
        <fullName evidence="1">Uncharacterized protein</fullName>
    </submittedName>
</protein>
<sequence>MGKIVARQLLDTVFEHIAYNQGNKQRHGKIAVFLLKRKGYGCCKNHGDSGGNAVVDLLYEYPVLFLCGIEE</sequence>
<evidence type="ECO:0000313" key="1">
    <source>
        <dbReference type="EMBL" id="MPN24592.1"/>
    </source>
</evidence>
<reference evidence="1" key="1">
    <citation type="submission" date="2019-08" db="EMBL/GenBank/DDBJ databases">
        <authorList>
            <person name="Kucharzyk K."/>
            <person name="Murdoch R.W."/>
            <person name="Higgins S."/>
            <person name="Loffler F."/>
        </authorList>
    </citation>
    <scope>NUCLEOTIDE SEQUENCE</scope>
</reference>
<comment type="caution">
    <text evidence="1">The sequence shown here is derived from an EMBL/GenBank/DDBJ whole genome shotgun (WGS) entry which is preliminary data.</text>
</comment>
<proteinExistence type="predicted"/>